<dbReference type="Gene3D" id="2.40.330.10">
    <property type="entry name" value="DNA-binding pseudobarrel domain"/>
    <property type="match status" value="1"/>
</dbReference>
<dbReference type="GO" id="GO:0003677">
    <property type="term" value="F:DNA binding"/>
    <property type="evidence" value="ECO:0007669"/>
    <property type="project" value="UniProtKB-KW"/>
</dbReference>
<evidence type="ECO:0000256" key="3">
    <source>
        <dbReference type="ARBA" id="ARBA00023125"/>
    </source>
</evidence>
<gene>
    <name evidence="7" type="ORF">VFH_V076000</name>
</gene>
<dbReference type="PROSITE" id="PS50863">
    <property type="entry name" value="B3"/>
    <property type="match status" value="1"/>
</dbReference>
<organism evidence="7 8">
    <name type="scientific">Vicia faba</name>
    <name type="common">Broad bean</name>
    <name type="synonym">Faba vulgaris</name>
    <dbReference type="NCBI Taxonomy" id="3906"/>
    <lineage>
        <taxon>Eukaryota</taxon>
        <taxon>Viridiplantae</taxon>
        <taxon>Streptophyta</taxon>
        <taxon>Embryophyta</taxon>
        <taxon>Tracheophyta</taxon>
        <taxon>Spermatophyta</taxon>
        <taxon>Magnoliopsida</taxon>
        <taxon>eudicotyledons</taxon>
        <taxon>Gunneridae</taxon>
        <taxon>Pentapetalae</taxon>
        <taxon>rosids</taxon>
        <taxon>fabids</taxon>
        <taxon>Fabales</taxon>
        <taxon>Fabaceae</taxon>
        <taxon>Papilionoideae</taxon>
        <taxon>50 kb inversion clade</taxon>
        <taxon>NPAAA clade</taxon>
        <taxon>Hologalegina</taxon>
        <taxon>IRL clade</taxon>
        <taxon>Fabeae</taxon>
        <taxon>Vicia</taxon>
    </lineage>
</organism>
<accession>A0AAV1ASN5</accession>
<feature type="domain" description="TF-B3" evidence="6">
    <location>
        <begin position="60"/>
        <end position="115"/>
    </location>
</feature>
<dbReference type="Proteomes" id="UP001157006">
    <property type="component" value="Chromosome 5"/>
</dbReference>
<keyword evidence="5" id="KW-0539">Nucleus</keyword>
<dbReference type="GO" id="GO:0005634">
    <property type="term" value="C:nucleus"/>
    <property type="evidence" value="ECO:0007669"/>
    <property type="project" value="UniProtKB-SubCell"/>
</dbReference>
<reference evidence="7 8" key="1">
    <citation type="submission" date="2023-01" db="EMBL/GenBank/DDBJ databases">
        <authorList>
            <person name="Kreplak J."/>
        </authorList>
    </citation>
    <scope>NUCLEOTIDE SEQUENCE [LARGE SCALE GENOMIC DNA]</scope>
</reference>
<name>A0AAV1ASN5_VICFA</name>
<dbReference type="SUPFAM" id="SSF101936">
    <property type="entry name" value="DNA-binding pseudobarrel domain"/>
    <property type="match status" value="1"/>
</dbReference>
<evidence type="ECO:0000259" key="6">
    <source>
        <dbReference type="PROSITE" id="PS50863"/>
    </source>
</evidence>
<evidence type="ECO:0000313" key="7">
    <source>
        <dbReference type="EMBL" id="CAI8613340.1"/>
    </source>
</evidence>
<dbReference type="EMBL" id="OX451740">
    <property type="protein sequence ID" value="CAI8613340.1"/>
    <property type="molecule type" value="Genomic_DNA"/>
</dbReference>
<proteinExistence type="predicted"/>
<dbReference type="InterPro" id="IPR003340">
    <property type="entry name" value="B3_DNA-bd"/>
</dbReference>
<keyword evidence="8" id="KW-1185">Reference proteome</keyword>
<protein>
    <recommendedName>
        <fullName evidence="6">TF-B3 domain-containing protein</fullName>
    </recommendedName>
</protein>
<evidence type="ECO:0000256" key="1">
    <source>
        <dbReference type="ARBA" id="ARBA00004123"/>
    </source>
</evidence>
<evidence type="ECO:0000256" key="2">
    <source>
        <dbReference type="ARBA" id="ARBA00023015"/>
    </source>
</evidence>
<evidence type="ECO:0000256" key="4">
    <source>
        <dbReference type="ARBA" id="ARBA00023163"/>
    </source>
</evidence>
<dbReference type="InterPro" id="IPR015300">
    <property type="entry name" value="DNA-bd_pseudobarrel_sf"/>
</dbReference>
<keyword evidence="2" id="KW-0805">Transcription regulation</keyword>
<dbReference type="AlphaFoldDB" id="A0AAV1ASN5"/>
<sequence>MEKGKRSRNRRAESSGFIFFMAPPPLRLSRIIQEEMVISSLVLPNHSQNRSEKQLSIHLWNGDISTTRCLHEEDGNFHLEGWKKFKDTYSLVNGDILLFTRGSRGRFTLSLFKGESGAEITLIPKIGS</sequence>
<evidence type="ECO:0000256" key="5">
    <source>
        <dbReference type="ARBA" id="ARBA00023242"/>
    </source>
</evidence>
<comment type="subcellular location">
    <subcellularLocation>
        <location evidence="1">Nucleus</location>
    </subcellularLocation>
</comment>
<evidence type="ECO:0000313" key="8">
    <source>
        <dbReference type="Proteomes" id="UP001157006"/>
    </source>
</evidence>
<keyword evidence="4" id="KW-0804">Transcription</keyword>
<keyword evidence="3" id="KW-0238">DNA-binding</keyword>